<dbReference type="EMBL" id="KN837511">
    <property type="protein sequence ID" value="KIJ24256.1"/>
    <property type="molecule type" value="Genomic_DNA"/>
</dbReference>
<sequence length="177" mass="20512">MSTDKERCKYFELKLQADATRRFEELPEIVRTNWKALKAEWKKMYPSWTAYLNTTKNIDKFYDLRIMDKDLSKRPADNRDGDPEWAIAQFVEKLCYLGSKVGDVSETSKGQHTFCHLPPLLRDRLPTYGMQGPPLENLCNDLTALDHSYIAKLTIQQENIQLQLDSISLISQANARP</sequence>
<protein>
    <submittedName>
        <fullName evidence="1">Uncharacterized protein</fullName>
    </submittedName>
</protein>
<name>A0A0C9UFJ7_SPHS4</name>
<gene>
    <name evidence="1" type="ORF">M422DRAFT_275012</name>
</gene>
<dbReference type="HOGENOM" id="CLU_1518795_0_0_1"/>
<organism evidence="1 2">
    <name type="scientific">Sphaerobolus stellatus (strain SS14)</name>
    <dbReference type="NCBI Taxonomy" id="990650"/>
    <lineage>
        <taxon>Eukaryota</taxon>
        <taxon>Fungi</taxon>
        <taxon>Dikarya</taxon>
        <taxon>Basidiomycota</taxon>
        <taxon>Agaricomycotina</taxon>
        <taxon>Agaricomycetes</taxon>
        <taxon>Phallomycetidae</taxon>
        <taxon>Geastrales</taxon>
        <taxon>Sphaerobolaceae</taxon>
        <taxon>Sphaerobolus</taxon>
    </lineage>
</organism>
<accession>A0A0C9UFJ7</accession>
<evidence type="ECO:0000313" key="2">
    <source>
        <dbReference type="Proteomes" id="UP000054279"/>
    </source>
</evidence>
<dbReference type="AlphaFoldDB" id="A0A0C9UFJ7"/>
<evidence type="ECO:0000313" key="1">
    <source>
        <dbReference type="EMBL" id="KIJ24256.1"/>
    </source>
</evidence>
<proteinExistence type="predicted"/>
<keyword evidence="2" id="KW-1185">Reference proteome</keyword>
<reference evidence="1 2" key="1">
    <citation type="submission" date="2014-06" db="EMBL/GenBank/DDBJ databases">
        <title>Evolutionary Origins and Diversification of the Mycorrhizal Mutualists.</title>
        <authorList>
            <consortium name="DOE Joint Genome Institute"/>
            <consortium name="Mycorrhizal Genomics Consortium"/>
            <person name="Kohler A."/>
            <person name="Kuo A."/>
            <person name="Nagy L.G."/>
            <person name="Floudas D."/>
            <person name="Copeland A."/>
            <person name="Barry K.W."/>
            <person name="Cichocki N."/>
            <person name="Veneault-Fourrey C."/>
            <person name="LaButti K."/>
            <person name="Lindquist E.A."/>
            <person name="Lipzen A."/>
            <person name="Lundell T."/>
            <person name="Morin E."/>
            <person name="Murat C."/>
            <person name="Riley R."/>
            <person name="Ohm R."/>
            <person name="Sun H."/>
            <person name="Tunlid A."/>
            <person name="Henrissat B."/>
            <person name="Grigoriev I.V."/>
            <person name="Hibbett D.S."/>
            <person name="Martin F."/>
        </authorList>
    </citation>
    <scope>NUCLEOTIDE SEQUENCE [LARGE SCALE GENOMIC DNA]</scope>
    <source>
        <strain evidence="1 2">SS14</strain>
    </source>
</reference>
<dbReference type="Proteomes" id="UP000054279">
    <property type="component" value="Unassembled WGS sequence"/>
</dbReference>